<dbReference type="STRING" id="933852.A0A0C3B9R2"/>
<comment type="similarity">
    <text evidence="4">Belongs to the EMC2 family.</text>
</comment>
<feature type="repeat" description="TPR" evidence="3">
    <location>
        <begin position="151"/>
        <end position="184"/>
    </location>
</feature>
<evidence type="ECO:0000256" key="3">
    <source>
        <dbReference type="PROSITE-ProRule" id="PRU00339"/>
    </source>
</evidence>
<dbReference type="SUPFAM" id="SSF48452">
    <property type="entry name" value="TPR-like"/>
    <property type="match status" value="1"/>
</dbReference>
<dbReference type="Gene3D" id="1.25.40.10">
    <property type="entry name" value="Tetratricopeptide repeat domain"/>
    <property type="match status" value="1"/>
</dbReference>
<dbReference type="InterPro" id="IPR019734">
    <property type="entry name" value="TPR_rpt"/>
</dbReference>
<dbReference type="PROSITE" id="PS50005">
    <property type="entry name" value="TPR"/>
    <property type="match status" value="1"/>
</dbReference>
<keyword evidence="7" id="KW-1185">Reference proteome</keyword>
<dbReference type="Pfam" id="PF22890">
    <property type="entry name" value="TPR_EMC2"/>
    <property type="match status" value="1"/>
</dbReference>
<feature type="domain" description="EMC2 TPR-like" evidence="5">
    <location>
        <begin position="101"/>
        <end position="195"/>
    </location>
</feature>
<reference evidence="7" key="2">
    <citation type="submission" date="2015-01" db="EMBL/GenBank/DDBJ databases">
        <title>Evolutionary Origins and Diversification of the Mycorrhizal Mutualists.</title>
        <authorList>
            <consortium name="DOE Joint Genome Institute"/>
            <consortium name="Mycorrhizal Genomics Consortium"/>
            <person name="Kohler A."/>
            <person name="Kuo A."/>
            <person name="Nagy L.G."/>
            <person name="Floudas D."/>
            <person name="Copeland A."/>
            <person name="Barry K.W."/>
            <person name="Cichocki N."/>
            <person name="Veneault-Fourrey C."/>
            <person name="LaButti K."/>
            <person name="Lindquist E.A."/>
            <person name="Lipzen A."/>
            <person name="Lundell T."/>
            <person name="Morin E."/>
            <person name="Murat C."/>
            <person name="Riley R."/>
            <person name="Ohm R."/>
            <person name="Sun H."/>
            <person name="Tunlid A."/>
            <person name="Henrissat B."/>
            <person name="Grigoriev I.V."/>
            <person name="Hibbett D.S."/>
            <person name="Martin F."/>
        </authorList>
    </citation>
    <scope>NUCLEOTIDE SEQUENCE [LARGE SCALE GENOMIC DNA]</scope>
    <source>
        <strain evidence="7">MAFF 305830</strain>
    </source>
</reference>
<keyword evidence="4" id="KW-0472">Membrane</keyword>
<reference evidence="6 7" key="1">
    <citation type="submission" date="2014-04" db="EMBL/GenBank/DDBJ databases">
        <authorList>
            <consortium name="DOE Joint Genome Institute"/>
            <person name="Kuo A."/>
            <person name="Zuccaro A."/>
            <person name="Kohler A."/>
            <person name="Nagy L.G."/>
            <person name="Floudas D."/>
            <person name="Copeland A."/>
            <person name="Barry K.W."/>
            <person name="Cichocki N."/>
            <person name="Veneault-Fourrey C."/>
            <person name="LaButti K."/>
            <person name="Lindquist E.A."/>
            <person name="Lipzen A."/>
            <person name="Lundell T."/>
            <person name="Morin E."/>
            <person name="Murat C."/>
            <person name="Sun H."/>
            <person name="Tunlid A."/>
            <person name="Henrissat B."/>
            <person name="Grigoriev I.V."/>
            <person name="Hibbett D.S."/>
            <person name="Martin F."/>
            <person name="Nordberg H.P."/>
            <person name="Cantor M.N."/>
            <person name="Hua S.X."/>
        </authorList>
    </citation>
    <scope>NUCLEOTIDE SEQUENCE [LARGE SCALE GENOMIC DNA]</scope>
    <source>
        <strain evidence="6 7">MAFF 305830</strain>
    </source>
</reference>
<evidence type="ECO:0000313" key="7">
    <source>
        <dbReference type="Proteomes" id="UP000054097"/>
    </source>
</evidence>
<evidence type="ECO:0000256" key="4">
    <source>
        <dbReference type="RuleBase" id="RU367091"/>
    </source>
</evidence>
<comment type="subcellular location">
    <subcellularLocation>
        <location evidence="4">Endoplasmic reticulum membrane</location>
        <topology evidence="4">Peripheral membrane protein</topology>
        <orientation evidence="4">Cytoplasmic side</orientation>
    </subcellularLocation>
</comment>
<dbReference type="InterPro" id="IPR039856">
    <property type="entry name" value="EMC2-like"/>
</dbReference>
<dbReference type="Proteomes" id="UP000054097">
    <property type="component" value="Unassembled WGS sequence"/>
</dbReference>
<dbReference type="GO" id="GO:0072546">
    <property type="term" value="C:EMC complex"/>
    <property type="evidence" value="ECO:0007669"/>
    <property type="project" value="UniProtKB-UniRule"/>
</dbReference>
<comment type="subunit">
    <text evidence="4">Component of the ER membrane protein complex (EMC).</text>
</comment>
<evidence type="ECO:0000256" key="1">
    <source>
        <dbReference type="ARBA" id="ARBA00022737"/>
    </source>
</evidence>
<evidence type="ECO:0000259" key="5">
    <source>
        <dbReference type="Pfam" id="PF22890"/>
    </source>
</evidence>
<gene>
    <name evidence="6" type="ORF">M408DRAFT_70298</name>
</gene>
<comment type="function">
    <text evidence="4">Part of the endoplasmic reticulum membrane protein complex (EMC) that enables the energy-independent insertion into endoplasmic reticulum membranes of newly synthesized membrane proteins.</text>
</comment>
<keyword evidence="2 3" id="KW-0802">TPR repeat</keyword>
<sequence>MASSLTVPQAIQELKIAQARGHRDSNEIVRKGLFVLEQKNGLKMLGEDVWDFLEQMAVAALDIGQLELADDCIQRLAEQFPKSPRVEVLQGQRIEAKDLDMAIKYYETLLDADETNVAAWKRLISVLRQQNKMDRCISELTEFLDTFYSDLEGWLELADIYASVNLYTRSLQALSHALLLAPQNPFHTLHFAETAYTANDIPLAIRYFLRTTELCGDDSRGVARRAWFGVRLCTKHLTLHPDSPSESATKPMSTSSLNALGELATERLLAAYSSTSEKAVVPGRKEVLKLLGGSGTSR</sequence>
<dbReference type="AlphaFoldDB" id="A0A0C3B9R2"/>
<organism evidence="6 7">
    <name type="scientific">Serendipita vermifera MAFF 305830</name>
    <dbReference type="NCBI Taxonomy" id="933852"/>
    <lineage>
        <taxon>Eukaryota</taxon>
        <taxon>Fungi</taxon>
        <taxon>Dikarya</taxon>
        <taxon>Basidiomycota</taxon>
        <taxon>Agaricomycotina</taxon>
        <taxon>Agaricomycetes</taxon>
        <taxon>Sebacinales</taxon>
        <taxon>Serendipitaceae</taxon>
        <taxon>Serendipita</taxon>
    </lineage>
</organism>
<keyword evidence="4" id="KW-0256">Endoplasmic reticulum</keyword>
<name>A0A0C3B9R2_SERVB</name>
<keyword evidence="1" id="KW-0677">Repeat</keyword>
<accession>A0A0C3B9R2</accession>
<protein>
    <recommendedName>
        <fullName evidence="4">ER membrane protein complex subunit 2</fullName>
    </recommendedName>
</protein>
<dbReference type="PANTHER" id="PTHR12760">
    <property type="entry name" value="TETRATRICOPEPTIDE REPEAT PROTEIN"/>
    <property type="match status" value="1"/>
</dbReference>
<dbReference type="InterPro" id="IPR055217">
    <property type="entry name" value="TPR_EMC2"/>
</dbReference>
<dbReference type="OrthoDB" id="124397at2759"/>
<proteinExistence type="inferred from homology"/>
<dbReference type="HOGENOM" id="CLU_052388_1_2_1"/>
<evidence type="ECO:0000313" key="6">
    <source>
        <dbReference type="EMBL" id="KIM28171.1"/>
    </source>
</evidence>
<dbReference type="InterPro" id="IPR011990">
    <property type="entry name" value="TPR-like_helical_dom_sf"/>
</dbReference>
<dbReference type="EMBL" id="KN824294">
    <property type="protein sequence ID" value="KIM28171.1"/>
    <property type="molecule type" value="Genomic_DNA"/>
</dbReference>
<evidence type="ECO:0000256" key="2">
    <source>
        <dbReference type="ARBA" id="ARBA00022803"/>
    </source>
</evidence>